<reference evidence="2" key="1">
    <citation type="submission" date="2014-09" db="EMBL/GenBank/DDBJ databases">
        <authorList>
            <person name="Mudge J."/>
            <person name="Ramaraj T."/>
            <person name="Lindquist I.E."/>
            <person name="Bharti A.K."/>
            <person name="Sundararajan A."/>
            <person name="Cameron C.T."/>
            <person name="Woodward J.E."/>
            <person name="May G.D."/>
            <person name="Brubaker C."/>
            <person name="Broadhvest J."/>
            <person name="Wilkins T.A."/>
        </authorList>
    </citation>
    <scope>NUCLEOTIDE SEQUENCE</scope>
    <source>
        <strain evidence="2">cv. AKA8401</strain>
    </source>
</reference>
<dbReference type="AlphaFoldDB" id="A0A0B0N1V3"/>
<evidence type="ECO:0000313" key="1">
    <source>
        <dbReference type="EMBL" id="KHG05749.1"/>
    </source>
</evidence>
<name>A0A0B0N1V3_GOSAR</name>
<protein>
    <submittedName>
        <fullName evidence="1">Uncharacterized protein</fullName>
    </submittedName>
</protein>
<keyword evidence="2" id="KW-1185">Reference proteome</keyword>
<organism evidence="1 2">
    <name type="scientific">Gossypium arboreum</name>
    <name type="common">Tree cotton</name>
    <name type="synonym">Gossypium nanking</name>
    <dbReference type="NCBI Taxonomy" id="29729"/>
    <lineage>
        <taxon>Eukaryota</taxon>
        <taxon>Viridiplantae</taxon>
        <taxon>Streptophyta</taxon>
        <taxon>Embryophyta</taxon>
        <taxon>Tracheophyta</taxon>
        <taxon>Spermatophyta</taxon>
        <taxon>Magnoliopsida</taxon>
        <taxon>eudicotyledons</taxon>
        <taxon>Gunneridae</taxon>
        <taxon>Pentapetalae</taxon>
        <taxon>rosids</taxon>
        <taxon>malvids</taxon>
        <taxon>Malvales</taxon>
        <taxon>Malvaceae</taxon>
        <taxon>Malvoideae</taxon>
        <taxon>Gossypium</taxon>
    </lineage>
</organism>
<evidence type="ECO:0000313" key="2">
    <source>
        <dbReference type="Proteomes" id="UP000032142"/>
    </source>
</evidence>
<sequence length="38" mass="4428">MDESVSPVMRRNDEYSLRRLSADSEPHKLFWGISITFG</sequence>
<dbReference type="Proteomes" id="UP000032142">
    <property type="component" value="Unassembled WGS sequence"/>
</dbReference>
<accession>A0A0B0N1V3</accession>
<comment type="caution">
    <text evidence="1">The sequence shown here is derived from an EMBL/GenBank/DDBJ whole genome shotgun (WGS) entry which is preliminary data.</text>
</comment>
<dbReference type="EMBL" id="JRRC01436443">
    <property type="protein sequence ID" value="KHG05749.1"/>
    <property type="molecule type" value="Genomic_DNA"/>
</dbReference>
<proteinExistence type="predicted"/>
<gene>
    <name evidence="1" type="ORF">F383_31105</name>
</gene>